<evidence type="ECO:0000256" key="3">
    <source>
        <dbReference type="ARBA" id="ARBA00022857"/>
    </source>
</evidence>
<dbReference type="RefSeq" id="WP_004805510.1">
    <property type="nucleotide sequence ID" value="NZ_CP116394.1"/>
</dbReference>
<dbReference type="Gene3D" id="2.60.200.30">
    <property type="entry name" value="Probable inorganic polyphosphate/atp-NAD kinase, domain 2"/>
    <property type="match status" value="1"/>
</dbReference>
<evidence type="ECO:0000313" key="8">
    <source>
        <dbReference type="Proteomes" id="UP001211044"/>
    </source>
</evidence>
<dbReference type="GO" id="GO:0046872">
    <property type="term" value="F:metal ion binding"/>
    <property type="evidence" value="ECO:0007669"/>
    <property type="project" value="UniProtKB-UniRule"/>
</dbReference>
<accession>A0AB38XRZ8</accession>
<evidence type="ECO:0000256" key="4">
    <source>
        <dbReference type="ARBA" id="ARBA00023027"/>
    </source>
</evidence>
<feature type="binding site" evidence="6">
    <location>
        <position position="225"/>
    </location>
    <ligand>
        <name>NAD(+)</name>
        <dbReference type="ChEBI" id="CHEBI:57540"/>
    </ligand>
</feature>
<proteinExistence type="inferred from homology"/>
<evidence type="ECO:0000256" key="5">
    <source>
        <dbReference type="ARBA" id="ARBA00047925"/>
    </source>
</evidence>
<feature type="binding site" evidence="6">
    <location>
        <begin position="124"/>
        <end position="125"/>
    </location>
    <ligand>
        <name>NAD(+)</name>
        <dbReference type="ChEBI" id="CHEBI:57540"/>
    </ligand>
</feature>
<dbReference type="InterPro" id="IPR017438">
    <property type="entry name" value="ATP-NAD_kinase_N"/>
</dbReference>
<comment type="similarity">
    <text evidence="6">Belongs to the NAD kinase family.</text>
</comment>
<dbReference type="Proteomes" id="UP001211044">
    <property type="component" value="Chromosome"/>
</dbReference>
<dbReference type="InterPro" id="IPR017437">
    <property type="entry name" value="ATP-NAD_kinase_PpnK-typ_C"/>
</dbReference>
<comment type="cofactor">
    <cofactor evidence="6">
        <name>a divalent metal cation</name>
        <dbReference type="ChEBI" id="CHEBI:60240"/>
    </cofactor>
</comment>
<dbReference type="EMBL" id="CP116394">
    <property type="protein sequence ID" value="WCE46974.1"/>
    <property type="molecule type" value="Genomic_DNA"/>
</dbReference>
<organism evidence="7 8">
    <name type="scientific">Winkia neuii subsp. anitrata</name>
    <dbReference type="NCBI Taxonomy" id="29318"/>
    <lineage>
        <taxon>Bacteria</taxon>
        <taxon>Bacillati</taxon>
        <taxon>Actinomycetota</taxon>
        <taxon>Actinomycetes</taxon>
        <taxon>Actinomycetales</taxon>
        <taxon>Actinomycetaceae</taxon>
        <taxon>Winkia</taxon>
    </lineage>
</organism>
<evidence type="ECO:0000256" key="6">
    <source>
        <dbReference type="HAMAP-Rule" id="MF_00361"/>
    </source>
</evidence>
<dbReference type="AlphaFoldDB" id="A0AB38XRZ8"/>
<feature type="binding site" evidence="6">
    <location>
        <position position="135"/>
    </location>
    <ligand>
        <name>NAD(+)</name>
        <dbReference type="ChEBI" id="CHEBI:57540"/>
    </ligand>
</feature>
<dbReference type="SUPFAM" id="SSF111331">
    <property type="entry name" value="NAD kinase/diacylglycerol kinase-like"/>
    <property type="match status" value="1"/>
</dbReference>
<dbReference type="EC" id="2.7.1.23" evidence="6"/>
<dbReference type="PANTHER" id="PTHR20275">
    <property type="entry name" value="NAD KINASE"/>
    <property type="match status" value="1"/>
</dbReference>
<dbReference type="GO" id="GO:0003951">
    <property type="term" value="F:NAD+ kinase activity"/>
    <property type="evidence" value="ECO:0007669"/>
    <property type="project" value="UniProtKB-UniRule"/>
</dbReference>
<evidence type="ECO:0000256" key="2">
    <source>
        <dbReference type="ARBA" id="ARBA00022777"/>
    </source>
</evidence>
<protein>
    <recommendedName>
        <fullName evidence="6">NAD kinase</fullName>
        <ecNumber evidence="6">2.7.1.23</ecNumber>
    </recommendedName>
    <alternativeName>
        <fullName evidence="6">ATP-dependent NAD kinase</fullName>
    </alternativeName>
</protein>
<dbReference type="Pfam" id="PF20143">
    <property type="entry name" value="NAD_kinase_C"/>
    <property type="match status" value="1"/>
</dbReference>
<dbReference type="KEGG" id="wne:PIG85_04835"/>
<feature type="binding site" evidence="6">
    <location>
        <position position="189"/>
    </location>
    <ligand>
        <name>NAD(+)</name>
        <dbReference type="ChEBI" id="CHEBI:57540"/>
    </ligand>
</feature>
<keyword evidence="2 6" id="KW-0418">Kinase</keyword>
<dbReference type="GO" id="GO:0005737">
    <property type="term" value="C:cytoplasm"/>
    <property type="evidence" value="ECO:0007669"/>
    <property type="project" value="UniProtKB-SubCell"/>
</dbReference>
<dbReference type="GO" id="GO:0019674">
    <property type="term" value="P:NAD+ metabolic process"/>
    <property type="evidence" value="ECO:0007669"/>
    <property type="project" value="InterPro"/>
</dbReference>
<reference evidence="7" key="1">
    <citation type="submission" date="2023-01" db="EMBL/GenBank/DDBJ databases">
        <title>Comparative Genomic Analysis of the Clinically-Derived Winkia Strain NY0527 Provides Evidence into the Taxonomic Reassignment of Winkia neuii and Characterizes Their Virulence Traits.</title>
        <authorList>
            <person name="Cai X."/>
            <person name="Peng Y."/>
            <person name="Li M."/>
            <person name="Qiu Y."/>
            <person name="Wang Y."/>
            <person name="Xu L."/>
            <person name="Hou Q."/>
        </authorList>
    </citation>
    <scope>NUCLEOTIDE SEQUENCE</scope>
    <source>
        <strain evidence="7">NY0527</strain>
    </source>
</reference>
<feature type="active site" description="Proton acceptor" evidence="6">
    <location>
        <position position="50"/>
    </location>
</feature>
<keyword evidence="6" id="KW-0547">Nucleotide-binding</keyword>
<name>A0AB38XRZ8_9ACTO</name>
<feature type="binding site" evidence="6">
    <location>
        <position position="154"/>
    </location>
    <ligand>
        <name>NAD(+)</name>
        <dbReference type="ChEBI" id="CHEBI:57540"/>
    </ligand>
</feature>
<sequence>MRKVYAQLHSDRASAKEAYLELRAGLEDRGVALVDHIDDEVELVMAVGGDGTVLSAAPLARDAGLPLFGINLGHMGFLTEAEKEDLKVVIDHIVRADFQVEDRMCMKITIRPPHACPTEDWALNEAAILHTDAAHPAHFGLGIDGQGVSTYGADGIILATPTGSTAYSFSAGGPVVWPDVQALVVTPLAAHGLFTRPLVVSPTSLIEVAVSMEQRSHLELWCDGQRCSLLEPGTVLTMTRSEKPVRFARINKAPFSSRLVAKFDLPVHGWRDN</sequence>
<keyword evidence="3 6" id="KW-0521">NADP</keyword>
<dbReference type="Gene3D" id="3.40.50.10330">
    <property type="entry name" value="Probable inorganic polyphosphate/atp-NAD kinase, domain 1"/>
    <property type="match status" value="1"/>
</dbReference>
<dbReference type="Pfam" id="PF01513">
    <property type="entry name" value="NAD_kinase"/>
    <property type="match status" value="1"/>
</dbReference>
<gene>
    <name evidence="6" type="primary">nadK</name>
    <name evidence="7" type="ORF">PIG85_04835</name>
</gene>
<keyword evidence="6" id="KW-0963">Cytoplasm</keyword>
<evidence type="ECO:0000256" key="1">
    <source>
        <dbReference type="ARBA" id="ARBA00022679"/>
    </source>
</evidence>
<dbReference type="GO" id="GO:0006741">
    <property type="term" value="P:NADP+ biosynthetic process"/>
    <property type="evidence" value="ECO:0007669"/>
    <property type="project" value="UniProtKB-UniRule"/>
</dbReference>
<keyword evidence="1 6" id="KW-0808">Transferase</keyword>
<dbReference type="InterPro" id="IPR016064">
    <property type="entry name" value="NAD/diacylglycerol_kinase_sf"/>
</dbReference>
<dbReference type="PANTHER" id="PTHR20275:SF0">
    <property type="entry name" value="NAD KINASE"/>
    <property type="match status" value="1"/>
</dbReference>
<comment type="subcellular location">
    <subcellularLocation>
        <location evidence="6">Cytoplasm</location>
    </subcellularLocation>
</comment>
<keyword evidence="4 6" id="KW-0520">NAD</keyword>
<dbReference type="InterPro" id="IPR002504">
    <property type="entry name" value="NADK"/>
</dbReference>
<keyword evidence="6" id="KW-0067">ATP-binding</keyword>
<comment type="caution">
    <text evidence="6">Lacks conserved residue(s) required for the propagation of feature annotation.</text>
</comment>
<comment type="catalytic activity">
    <reaction evidence="5 6">
        <text>NAD(+) + ATP = ADP + NADP(+) + H(+)</text>
        <dbReference type="Rhea" id="RHEA:18629"/>
        <dbReference type="ChEBI" id="CHEBI:15378"/>
        <dbReference type="ChEBI" id="CHEBI:30616"/>
        <dbReference type="ChEBI" id="CHEBI:57540"/>
        <dbReference type="ChEBI" id="CHEBI:58349"/>
        <dbReference type="ChEBI" id="CHEBI:456216"/>
        <dbReference type="EC" id="2.7.1.23"/>
    </reaction>
</comment>
<evidence type="ECO:0000313" key="7">
    <source>
        <dbReference type="EMBL" id="WCE46974.1"/>
    </source>
</evidence>
<dbReference type="HAMAP" id="MF_00361">
    <property type="entry name" value="NAD_kinase"/>
    <property type="match status" value="1"/>
</dbReference>
<dbReference type="NCBIfam" id="NF002892">
    <property type="entry name" value="PRK03372.1"/>
    <property type="match status" value="1"/>
</dbReference>
<feature type="binding site" evidence="6">
    <location>
        <begin position="165"/>
        <end position="170"/>
    </location>
    <ligand>
        <name>NAD(+)</name>
        <dbReference type="ChEBI" id="CHEBI:57540"/>
    </ligand>
</feature>
<dbReference type="GO" id="GO:0051287">
    <property type="term" value="F:NAD binding"/>
    <property type="evidence" value="ECO:0007669"/>
    <property type="project" value="UniProtKB-ARBA"/>
</dbReference>
<feature type="binding site" evidence="6">
    <location>
        <begin position="50"/>
        <end position="51"/>
    </location>
    <ligand>
        <name>NAD(+)</name>
        <dbReference type="ChEBI" id="CHEBI:57540"/>
    </ligand>
</feature>
<dbReference type="GO" id="GO:0005524">
    <property type="term" value="F:ATP binding"/>
    <property type="evidence" value="ECO:0007669"/>
    <property type="project" value="UniProtKB-KW"/>
</dbReference>
<comment type="function">
    <text evidence="6">Involved in the regulation of the intracellular balance of NAD and NADP, and is a key enzyme in the biosynthesis of NADP. Catalyzes specifically the phosphorylation on 2'-hydroxyl of the adenosine moiety of NAD to yield NADP.</text>
</comment>